<reference evidence="1" key="1">
    <citation type="journal article" date="2020" name="Int. J. Syst. Evol. Microbiol.">
        <title>Aquipluma nitroreducens gen. nov. sp. nov., a novel facultatively anaerobic bacterium isolated from a freshwater lake.</title>
        <authorList>
            <person name="Watanabe M."/>
            <person name="Kojima H."/>
            <person name="Fukui M."/>
        </authorList>
    </citation>
    <scope>NUCLEOTIDE SEQUENCE</scope>
    <source>
        <strain evidence="1">MeG22</strain>
    </source>
</reference>
<name>A0A5K7S2N0_9BACT</name>
<evidence type="ECO:0000313" key="2">
    <source>
        <dbReference type="Proteomes" id="UP001193389"/>
    </source>
</evidence>
<dbReference type="AlphaFoldDB" id="A0A5K7S2N0"/>
<dbReference type="RefSeq" id="WP_318349015.1">
    <property type="nucleotide sequence ID" value="NZ_AP018694.1"/>
</dbReference>
<gene>
    <name evidence="1" type="ORF">AQPE_0034</name>
</gene>
<proteinExistence type="predicted"/>
<organism evidence="1 2">
    <name type="scientific">Aquipluma nitroreducens</name>
    <dbReference type="NCBI Taxonomy" id="2010828"/>
    <lineage>
        <taxon>Bacteria</taxon>
        <taxon>Pseudomonadati</taxon>
        <taxon>Bacteroidota</taxon>
        <taxon>Bacteroidia</taxon>
        <taxon>Marinilabiliales</taxon>
        <taxon>Prolixibacteraceae</taxon>
        <taxon>Aquipluma</taxon>
    </lineage>
</organism>
<dbReference type="Gene3D" id="3.30.750.24">
    <property type="entry name" value="STAS domain"/>
    <property type="match status" value="1"/>
</dbReference>
<dbReference type="Proteomes" id="UP001193389">
    <property type="component" value="Chromosome"/>
</dbReference>
<evidence type="ECO:0000313" key="1">
    <source>
        <dbReference type="EMBL" id="BBE15898.1"/>
    </source>
</evidence>
<sequence>MENFIFHKTQDEQGRIVSIKISGLLILENSQELKKEFLGLIDSLGNRLKINISNVTDIDLSFVQLFMAFVRQMNIAHVACQFEWKLDEDQKTLFENVGLSNELIMNN</sequence>
<dbReference type="KEGG" id="anf:AQPE_0034"/>
<protein>
    <recommendedName>
        <fullName evidence="3">STAS domain-containing protein</fullName>
    </recommendedName>
</protein>
<dbReference type="EMBL" id="AP018694">
    <property type="protein sequence ID" value="BBE15898.1"/>
    <property type="molecule type" value="Genomic_DNA"/>
</dbReference>
<accession>A0A5K7S2N0</accession>
<keyword evidence="2" id="KW-1185">Reference proteome</keyword>
<evidence type="ECO:0008006" key="3">
    <source>
        <dbReference type="Google" id="ProtNLM"/>
    </source>
</evidence>
<dbReference type="SUPFAM" id="SSF52091">
    <property type="entry name" value="SpoIIaa-like"/>
    <property type="match status" value="1"/>
</dbReference>
<dbReference type="InterPro" id="IPR036513">
    <property type="entry name" value="STAS_dom_sf"/>
</dbReference>